<dbReference type="Pfam" id="PF01301">
    <property type="entry name" value="Glyco_hydro_35"/>
    <property type="match status" value="1"/>
</dbReference>
<dbReference type="InterPro" id="IPR048912">
    <property type="entry name" value="BetaGal1-like_ABD1"/>
</dbReference>
<dbReference type="Gene3D" id="3.20.20.80">
    <property type="entry name" value="Glycosidases"/>
    <property type="match status" value="1"/>
</dbReference>
<evidence type="ECO:0000256" key="4">
    <source>
        <dbReference type="PIRSR" id="PIRSR006336-1"/>
    </source>
</evidence>
<dbReference type="SUPFAM" id="SSF49785">
    <property type="entry name" value="Galactose-binding domain-like"/>
    <property type="match status" value="1"/>
</dbReference>
<keyword evidence="2" id="KW-0378">Hydrolase</keyword>
<evidence type="ECO:0000313" key="8">
    <source>
        <dbReference type="EMBL" id="VDN98773.1"/>
    </source>
</evidence>
<dbReference type="WBParaSite" id="HNAJ_0000291501-mRNA-1">
    <property type="protein sequence ID" value="HNAJ_0000291501-mRNA-1"/>
    <property type="gene ID" value="HNAJ_0000291501"/>
</dbReference>
<reference evidence="10" key="1">
    <citation type="submission" date="2017-02" db="UniProtKB">
        <authorList>
            <consortium name="WormBaseParasite"/>
        </authorList>
    </citation>
    <scope>IDENTIFICATION</scope>
</reference>
<sequence>GFSYIPWNFHEINPGEYLFDNERNVVEFIQLANRLDLLVLLRVGPYICSEWDFGGLPAWLLSDNPNLKIRSTSPEYINSVIRWFSQLLPKLKPLLYQNGGPIAMIQLENEYGSYYTCEQEYLSSLYEYARFVLGDEIILYTTDGNSLSYLKCGSSDRRLFSTVDFGVDGARNPNESFKSLLEFQPHGPLVNSEYYTGWLDHWGEKRHRVDALKLAQGAANILNMSNKVSLNFYMFHGGTNFGFWSGANSASDIIITSYDYDAPIAEDGDTTYKYMVLRDLFYSIKKQRPLPIPPNISKAAYGKASVNFVSVNKTLPLYSHLIYDLKEGVHSVRPLHMEAVKQYQGFMAYSVVLGEREGKASLQFERVKDVGYVFTTDPSVKSISYFGSLAGRGALNITLDKEHPILTIVTECQGHINFGASMMGDVKGIVGRVLIDGLELLNWDMKGLDFRTVNPPYLAENGDSSYPDSGAIYKGVFDVPSPPADTFAVLKGFSRGVLAINGNIVGRYNPRAGPQVSLYVPSSMLVTGENTISILELEKIDPRCHKNASLCYVTFRDSPLWSN</sequence>
<dbReference type="PANTHER" id="PTHR23421">
    <property type="entry name" value="BETA-GALACTOSIDASE RELATED"/>
    <property type="match status" value="1"/>
</dbReference>
<accession>A0A0R3T777</accession>
<protein>
    <submittedName>
        <fullName evidence="10">Glyco_hydro_35 domain-containing protein</fullName>
    </submittedName>
</protein>
<evidence type="ECO:0000259" key="7">
    <source>
        <dbReference type="Pfam" id="PF21467"/>
    </source>
</evidence>
<evidence type="ECO:0000256" key="3">
    <source>
        <dbReference type="ARBA" id="ARBA00023295"/>
    </source>
</evidence>
<dbReference type="InterPro" id="IPR001944">
    <property type="entry name" value="Glycoside_Hdrlase_35"/>
</dbReference>
<dbReference type="Pfam" id="PF21317">
    <property type="entry name" value="BetaGal_ABD_1"/>
    <property type="match status" value="1"/>
</dbReference>
<evidence type="ECO:0000313" key="10">
    <source>
        <dbReference type="WBParaSite" id="HNAJ_0000291501-mRNA-1"/>
    </source>
</evidence>
<evidence type="ECO:0000259" key="5">
    <source>
        <dbReference type="Pfam" id="PF01301"/>
    </source>
</evidence>
<feature type="domain" description="Beta-galactosidase 1-like first all-beta" evidence="6">
    <location>
        <begin position="334"/>
        <end position="448"/>
    </location>
</feature>
<gene>
    <name evidence="8" type="ORF">HNAJ_LOCUS2914</name>
</gene>
<dbReference type="PRINTS" id="PR00742">
    <property type="entry name" value="GLHYDRLASE35"/>
</dbReference>
<comment type="similarity">
    <text evidence="1">Belongs to the glycosyl hydrolase 35 family.</text>
</comment>
<dbReference type="GO" id="GO:0005975">
    <property type="term" value="P:carbohydrate metabolic process"/>
    <property type="evidence" value="ECO:0007669"/>
    <property type="project" value="InterPro"/>
</dbReference>
<dbReference type="InterPro" id="IPR026283">
    <property type="entry name" value="B-gal_1-like"/>
</dbReference>
<keyword evidence="3" id="KW-0326">Glycosidase</keyword>
<dbReference type="SUPFAM" id="SSF51445">
    <property type="entry name" value="(Trans)glycosidases"/>
    <property type="match status" value="1"/>
</dbReference>
<proteinExistence type="inferred from homology"/>
<feature type="active site" description="Proton donor" evidence="4">
    <location>
        <position position="110"/>
    </location>
</feature>
<dbReference type="InterPro" id="IPR048913">
    <property type="entry name" value="BetaGal_gal-bd"/>
</dbReference>
<evidence type="ECO:0000259" key="6">
    <source>
        <dbReference type="Pfam" id="PF21317"/>
    </source>
</evidence>
<dbReference type="InterPro" id="IPR008979">
    <property type="entry name" value="Galactose-bd-like_sf"/>
</dbReference>
<dbReference type="InterPro" id="IPR017853">
    <property type="entry name" value="GH"/>
</dbReference>
<evidence type="ECO:0000313" key="9">
    <source>
        <dbReference type="Proteomes" id="UP000278807"/>
    </source>
</evidence>
<feature type="domain" description="Glycoside hydrolase 35 catalytic" evidence="5">
    <location>
        <begin position="4"/>
        <end position="281"/>
    </location>
</feature>
<dbReference type="STRING" id="102285.A0A0R3T777"/>
<dbReference type="InterPro" id="IPR031330">
    <property type="entry name" value="Gly_Hdrlase_35_cat"/>
</dbReference>
<keyword evidence="9" id="KW-1185">Reference proteome</keyword>
<dbReference type="Pfam" id="PF21467">
    <property type="entry name" value="BetaGal_gal-bd"/>
    <property type="match status" value="1"/>
</dbReference>
<dbReference type="PIRSF" id="PIRSF006336">
    <property type="entry name" value="B-gal"/>
    <property type="match status" value="1"/>
</dbReference>
<feature type="domain" description="Beta-galactosidase galactose-binding" evidence="7">
    <location>
        <begin position="472"/>
        <end position="530"/>
    </location>
</feature>
<dbReference type="AlphaFoldDB" id="A0A0R3T777"/>
<organism evidence="10">
    <name type="scientific">Rodentolepis nana</name>
    <name type="common">Dwarf tapeworm</name>
    <name type="synonym">Hymenolepis nana</name>
    <dbReference type="NCBI Taxonomy" id="102285"/>
    <lineage>
        <taxon>Eukaryota</taxon>
        <taxon>Metazoa</taxon>
        <taxon>Spiralia</taxon>
        <taxon>Lophotrochozoa</taxon>
        <taxon>Platyhelminthes</taxon>
        <taxon>Cestoda</taxon>
        <taxon>Eucestoda</taxon>
        <taxon>Cyclophyllidea</taxon>
        <taxon>Hymenolepididae</taxon>
        <taxon>Rodentolepis</taxon>
    </lineage>
</organism>
<dbReference type="Proteomes" id="UP000278807">
    <property type="component" value="Unassembled WGS sequence"/>
</dbReference>
<dbReference type="EMBL" id="UZAE01001567">
    <property type="protein sequence ID" value="VDN98773.1"/>
    <property type="molecule type" value="Genomic_DNA"/>
</dbReference>
<dbReference type="OrthoDB" id="1657402at2759"/>
<name>A0A0R3T777_RODNA</name>
<reference evidence="8 9" key="2">
    <citation type="submission" date="2018-11" db="EMBL/GenBank/DDBJ databases">
        <authorList>
            <consortium name="Pathogen Informatics"/>
        </authorList>
    </citation>
    <scope>NUCLEOTIDE SEQUENCE [LARGE SCALE GENOMIC DNA]</scope>
</reference>
<dbReference type="GO" id="GO:0004565">
    <property type="term" value="F:beta-galactosidase activity"/>
    <property type="evidence" value="ECO:0007669"/>
    <property type="project" value="InterPro"/>
</dbReference>
<feature type="active site" description="Nucleophile" evidence="4">
    <location>
        <position position="193"/>
    </location>
</feature>
<evidence type="ECO:0000256" key="2">
    <source>
        <dbReference type="ARBA" id="ARBA00022801"/>
    </source>
</evidence>
<dbReference type="Gene3D" id="2.60.120.260">
    <property type="entry name" value="Galactose-binding domain-like"/>
    <property type="match status" value="2"/>
</dbReference>
<evidence type="ECO:0000256" key="1">
    <source>
        <dbReference type="ARBA" id="ARBA00009809"/>
    </source>
</evidence>